<evidence type="ECO:0000256" key="2">
    <source>
        <dbReference type="ARBA" id="ARBA00022692"/>
    </source>
</evidence>
<evidence type="ECO:0000256" key="4">
    <source>
        <dbReference type="ARBA" id="ARBA00023136"/>
    </source>
</evidence>
<comment type="subcellular location">
    <subcellularLocation>
        <location evidence="1">Membrane</location>
        <topology evidence="1">Single-pass membrane protein</topology>
    </subcellularLocation>
</comment>
<dbReference type="NCBIfam" id="TIGR01352">
    <property type="entry name" value="tonB_Cterm"/>
    <property type="match status" value="1"/>
</dbReference>
<sequence length="348" mass="38061">MAREPQGACPSPRLQLALDTPPDYSNWSSSVNARPLLAATVVALSLTVGLSFASKPLHISKKDSSTRLTPVDVGRTVPDTTFDEAPRVLKQVRARFPRPWRLNGYEGLVLVNLLIDSTGHVSQARTELRMPSDIDSAVVQAARRWTFSPARKRGRPVATRRHISVELRHPQSGELASLRNRTSVGTTYADDPDAAQGTAGARITASAYFDSVSQKYCYSYDLENRSTNEDHVSAFVLLGCAGGVVDEWDQPDHWNGMIGCGGRRDVLGWTIWDRDSTGSYFTYAARPGSSLTRMRFKSKFPPGTVSWVVQTATRSDFESILVGCCQSSPDVLQKCALSGTIVGPVQAR</sequence>
<evidence type="ECO:0000256" key="1">
    <source>
        <dbReference type="ARBA" id="ARBA00004167"/>
    </source>
</evidence>
<organism evidence="6 7">
    <name type="scientific">Eiseniibacteriota bacterium</name>
    <dbReference type="NCBI Taxonomy" id="2212470"/>
    <lineage>
        <taxon>Bacteria</taxon>
        <taxon>Candidatus Eiseniibacteriota</taxon>
    </lineage>
</organism>
<evidence type="ECO:0000256" key="3">
    <source>
        <dbReference type="ARBA" id="ARBA00022989"/>
    </source>
</evidence>
<dbReference type="Proteomes" id="UP000317691">
    <property type="component" value="Unassembled WGS sequence"/>
</dbReference>
<dbReference type="AlphaFoldDB" id="A0A538TRX2"/>
<dbReference type="InterPro" id="IPR037682">
    <property type="entry name" value="TonB_C"/>
</dbReference>
<feature type="domain" description="TonB C-terminal" evidence="5">
    <location>
        <begin position="81"/>
        <end position="176"/>
    </location>
</feature>
<proteinExistence type="predicted"/>
<keyword evidence="2" id="KW-0812">Transmembrane</keyword>
<protein>
    <submittedName>
        <fullName evidence="6">TonB family protein</fullName>
    </submittedName>
</protein>
<dbReference type="PROSITE" id="PS52015">
    <property type="entry name" value="TONB_CTD"/>
    <property type="match status" value="1"/>
</dbReference>
<dbReference type="Pfam" id="PF03544">
    <property type="entry name" value="TonB_C"/>
    <property type="match status" value="1"/>
</dbReference>
<dbReference type="Gene3D" id="3.30.1150.10">
    <property type="match status" value="1"/>
</dbReference>
<evidence type="ECO:0000259" key="5">
    <source>
        <dbReference type="PROSITE" id="PS52015"/>
    </source>
</evidence>
<dbReference type="GO" id="GO:0016020">
    <property type="term" value="C:membrane"/>
    <property type="evidence" value="ECO:0007669"/>
    <property type="project" value="UniProtKB-SubCell"/>
</dbReference>
<dbReference type="EMBL" id="VBOZ01000009">
    <property type="protein sequence ID" value="TMQ66335.1"/>
    <property type="molecule type" value="Genomic_DNA"/>
</dbReference>
<dbReference type="SUPFAM" id="SSF74653">
    <property type="entry name" value="TolA/TonB C-terminal domain"/>
    <property type="match status" value="1"/>
</dbReference>
<name>A0A538TRX2_UNCEI</name>
<keyword evidence="3" id="KW-1133">Transmembrane helix</keyword>
<gene>
    <name evidence="6" type="ORF">E6K79_03000</name>
</gene>
<accession>A0A538TRX2</accession>
<comment type="caution">
    <text evidence="6">The sequence shown here is derived from an EMBL/GenBank/DDBJ whole genome shotgun (WGS) entry which is preliminary data.</text>
</comment>
<dbReference type="GO" id="GO:0055085">
    <property type="term" value="P:transmembrane transport"/>
    <property type="evidence" value="ECO:0007669"/>
    <property type="project" value="InterPro"/>
</dbReference>
<reference evidence="6 7" key="1">
    <citation type="journal article" date="2019" name="Nat. Microbiol.">
        <title>Mediterranean grassland soil C-N compound turnover is dependent on rainfall and depth, and is mediated by genomically divergent microorganisms.</title>
        <authorList>
            <person name="Diamond S."/>
            <person name="Andeer P.F."/>
            <person name="Li Z."/>
            <person name="Crits-Christoph A."/>
            <person name="Burstein D."/>
            <person name="Anantharaman K."/>
            <person name="Lane K.R."/>
            <person name="Thomas B.C."/>
            <person name="Pan C."/>
            <person name="Northen T.R."/>
            <person name="Banfield J.F."/>
        </authorList>
    </citation>
    <scope>NUCLEOTIDE SEQUENCE [LARGE SCALE GENOMIC DNA]</scope>
    <source>
        <strain evidence="6">WS_9</strain>
    </source>
</reference>
<dbReference type="InterPro" id="IPR006260">
    <property type="entry name" value="TonB/TolA_C"/>
</dbReference>
<evidence type="ECO:0000313" key="6">
    <source>
        <dbReference type="EMBL" id="TMQ66335.1"/>
    </source>
</evidence>
<keyword evidence="4" id="KW-0472">Membrane</keyword>
<evidence type="ECO:0000313" key="7">
    <source>
        <dbReference type="Proteomes" id="UP000317691"/>
    </source>
</evidence>